<dbReference type="Gene3D" id="2.80.10.50">
    <property type="match status" value="1"/>
</dbReference>
<protein>
    <submittedName>
        <fullName evidence="1">Uncharacterized protein</fullName>
    </submittedName>
</protein>
<organism evidence="1">
    <name type="scientific">Rhizophagus irregularis (strain DAOM 181602 / DAOM 197198 / MUCL 43194)</name>
    <name type="common">Arbuscular mycorrhizal fungus</name>
    <name type="synonym">Glomus intraradices</name>
    <dbReference type="NCBI Taxonomy" id="747089"/>
    <lineage>
        <taxon>Eukaryota</taxon>
        <taxon>Fungi</taxon>
        <taxon>Fungi incertae sedis</taxon>
        <taxon>Mucoromycota</taxon>
        <taxon>Glomeromycotina</taxon>
        <taxon>Glomeromycetes</taxon>
        <taxon>Glomerales</taxon>
        <taxon>Glomeraceae</taxon>
        <taxon>Rhizophagus</taxon>
    </lineage>
</organism>
<dbReference type="AlphaFoldDB" id="U9TVF5"/>
<gene>
    <name evidence="1" type="ORF">GLOINDRAFT_3051</name>
</gene>
<evidence type="ECO:0000313" key="1">
    <source>
        <dbReference type="EMBL" id="ESA12154.1"/>
    </source>
</evidence>
<sequence>MSGTIDAVQDGTYTIQQKEAPYYYWTVFADRIGLCNLDDVNQDQRWYVKKEKGTGGYTITNVRRGLAVQYNGDGLYNKDRLYFVLADPESIRPQLFALNESDTQIATIPEKQPVAVEDHAIVIADIRSSSTIYSQLYVSVAWATFFISEIIKHRYNGMSHVSAFIFYFTQSSLSNQKKYESVSPEQSNKNEYDILL</sequence>
<dbReference type="EMBL" id="KI285224">
    <property type="protein sequence ID" value="ESA12154.1"/>
    <property type="molecule type" value="Genomic_DNA"/>
</dbReference>
<accession>U9TVF5</accession>
<reference evidence="1" key="1">
    <citation type="submission" date="2013-07" db="EMBL/GenBank/DDBJ databases">
        <title>The genome of an arbuscular mycorrhizal fungus provides insights into the evolution of the oldest plant symbiosis.</title>
        <authorList>
            <consortium name="DOE Joint Genome Institute"/>
            <person name="Tisserant E."/>
            <person name="Malbreil M."/>
            <person name="Kuo A."/>
            <person name="Kohler A."/>
            <person name="Symeonidi A."/>
            <person name="Balestrini R."/>
            <person name="Charron P."/>
            <person name="Duensing N."/>
            <person name="Frei-dit-Frey N."/>
            <person name="Gianinazzi-Pearson V."/>
            <person name="Gilbert B."/>
            <person name="Handa Y."/>
            <person name="Hijri M."/>
            <person name="Kaul R."/>
            <person name="Kawaguchi M."/>
            <person name="Krajinski F."/>
            <person name="Lammers P."/>
            <person name="Lapierre D."/>
            <person name="Masclaux F.G."/>
            <person name="Murat C."/>
            <person name="Morin E."/>
            <person name="Ndikumana S."/>
            <person name="Pagni M."/>
            <person name="Petitpierre D."/>
            <person name="Requena N."/>
            <person name="Rosikiewicz P."/>
            <person name="Riley R."/>
            <person name="Saito K."/>
            <person name="San Clemente H."/>
            <person name="Shapiro H."/>
            <person name="van Tuinen D."/>
            <person name="Becard G."/>
            <person name="Bonfante P."/>
            <person name="Paszkowski U."/>
            <person name="Shachar-Hill Y."/>
            <person name="Young J.P."/>
            <person name="Sanders I.R."/>
            <person name="Henrissat B."/>
            <person name="Rensing S.A."/>
            <person name="Grigoriev I.V."/>
            <person name="Corradi N."/>
            <person name="Roux C."/>
            <person name="Martin F."/>
        </authorList>
    </citation>
    <scope>NUCLEOTIDE SEQUENCE</scope>
    <source>
        <strain evidence="1">DAOM 197198</strain>
    </source>
</reference>
<name>U9TVF5_RHIID</name>
<proteinExistence type="predicted"/>
<dbReference type="HOGENOM" id="CLU_1390891_0_0_1"/>